<keyword evidence="4" id="KW-0677">Repeat</keyword>
<evidence type="ECO:0000313" key="10">
    <source>
        <dbReference type="EMBL" id="KAL2056463.1"/>
    </source>
</evidence>
<evidence type="ECO:0000256" key="1">
    <source>
        <dbReference type="ARBA" id="ARBA00004906"/>
    </source>
</evidence>
<dbReference type="InterPro" id="IPR047545">
    <property type="entry name" value="BRcat_RBR_RNF216"/>
</dbReference>
<keyword evidence="11" id="KW-1185">Reference proteome</keyword>
<proteinExistence type="predicted"/>
<name>A0ABR4BG00_9LECA</name>
<gene>
    <name evidence="10" type="ORF">ABVK25_003487</name>
</gene>
<dbReference type="Proteomes" id="UP001590951">
    <property type="component" value="Unassembled WGS sequence"/>
</dbReference>
<feature type="domain" description="RING-type" evidence="9">
    <location>
        <begin position="272"/>
        <end position="488"/>
    </location>
</feature>
<evidence type="ECO:0000256" key="4">
    <source>
        <dbReference type="ARBA" id="ARBA00022737"/>
    </source>
</evidence>
<keyword evidence="7" id="KW-0862">Zinc</keyword>
<feature type="compositionally biased region" description="Basic residues" evidence="8">
    <location>
        <begin position="549"/>
        <end position="563"/>
    </location>
</feature>
<dbReference type="PROSITE" id="PS51873">
    <property type="entry name" value="TRIAD"/>
    <property type="match status" value="1"/>
</dbReference>
<feature type="compositionally biased region" description="Basic and acidic residues" evidence="8">
    <location>
        <begin position="503"/>
        <end position="537"/>
    </location>
</feature>
<organism evidence="10 11">
    <name type="scientific">Lepraria finkii</name>
    <dbReference type="NCBI Taxonomy" id="1340010"/>
    <lineage>
        <taxon>Eukaryota</taxon>
        <taxon>Fungi</taxon>
        <taxon>Dikarya</taxon>
        <taxon>Ascomycota</taxon>
        <taxon>Pezizomycotina</taxon>
        <taxon>Lecanoromycetes</taxon>
        <taxon>OSLEUM clade</taxon>
        <taxon>Lecanoromycetidae</taxon>
        <taxon>Lecanorales</taxon>
        <taxon>Lecanorineae</taxon>
        <taxon>Stereocaulaceae</taxon>
        <taxon>Lepraria</taxon>
    </lineage>
</organism>
<dbReference type="CDD" id="cd16630">
    <property type="entry name" value="RING-HC_RBR_RNF216"/>
    <property type="match status" value="1"/>
</dbReference>
<feature type="region of interest" description="Disordered" evidence="8">
    <location>
        <begin position="239"/>
        <end position="266"/>
    </location>
</feature>
<dbReference type="SUPFAM" id="SSF57850">
    <property type="entry name" value="RING/U-box"/>
    <property type="match status" value="3"/>
</dbReference>
<feature type="compositionally biased region" description="Low complexity" evidence="8">
    <location>
        <begin position="757"/>
        <end position="768"/>
    </location>
</feature>
<dbReference type="EMBL" id="JBHFEH010000008">
    <property type="protein sequence ID" value="KAL2056463.1"/>
    <property type="molecule type" value="Genomic_DNA"/>
</dbReference>
<dbReference type="InterPro" id="IPR051628">
    <property type="entry name" value="LUBAC_E3_Ligases"/>
</dbReference>
<evidence type="ECO:0000259" key="9">
    <source>
        <dbReference type="PROSITE" id="PS51873"/>
    </source>
</evidence>
<keyword evidence="6" id="KW-0833">Ubl conjugation pathway</keyword>
<dbReference type="Gene3D" id="3.30.40.10">
    <property type="entry name" value="Zinc/RING finger domain, C3HC4 (zinc finger)"/>
    <property type="match status" value="1"/>
</dbReference>
<accession>A0ABR4BG00</accession>
<feature type="region of interest" description="Disordered" evidence="8">
    <location>
        <begin position="756"/>
        <end position="866"/>
    </location>
</feature>
<evidence type="ECO:0000256" key="6">
    <source>
        <dbReference type="ARBA" id="ARBA00022786"/>
    </source>
</evidence>
<feature type="compositionally biased region" description="Basic and acidic residues" evidence="8">
    <location>
        <begin position="248"/>
        <end position="266"/>
    </location>
</feature>
<feature type="compositionally biased region" description="Basic and acidic residues" evidence="8">
    <location>
        <begin position="109"/>
        <end position="128"/>
    </location>
</feature>
<evidence type="ECO:0000256" key="2">
    <source>
        <dbReference type="ARBA" id="ARBA00022679"/>
    </source>
</evidence>
<feature type="compositionally biased region" description="Pro residues" evidence="8">
    <location>
        <begin position="778"/>
        <end position="794"/>
    </location>
</feature>
<evidence type="ECO:0000313" key="11">
    <source>
        <dbReference type="Proteomes" id="UP001590951"/>
    </source>
</evidence>
<dbReference type="CDD" id="cd20339">
    <property type="entry name" value="BRcat_RBR_RNF216"/>
    <property type="match status" value="1"/>
</dbReference>
<evidence type="ECO:0000256" key="7">
    <source>
        <dbReference type="ARBA" id="ARBA00022833"/>
    </source>
</evidence>
<keyword evidence="2" id="KW-0808">Transferase</keyword>
<dbReference type="InterPro" id="IPR013083">
    <property type="entry name" value="Znf_RING/FYVE/PHD"/>
</dbReference>
<evidence type="ECO:0000256" key="3">
    <source>
        <dbReference type="ARBA" id="ARBA00022723"/>
    </source>
</evidence>
<comment type="caution">
    <text evidence="10">The sequence shown here is derived from an EMBL/GenBank/DDBJ whole genome shotgun (WGS) entry which is preliminary data.</text>
</comment>
<sequence length="866" mass="98564">MSRVVPPPEIVDTSDSEIDYADFLTPEGEAVIGAGVEDFHFDPNNQGLGSYDETQLIDPHDYSGVLQKILQVFPDISHEHIHEIYNKHMETRSPYQVESPSQALIEKILDRGPYPKERDKKKRKFEDRNSEDEEAARWKYADLRDDPEQYQEVAKIALSEAFRKVPVKFIETTYSQHNHYYGTYFAILEAEHSLNSARDPPFVLLRSRRVVAKTAAEKMSQLEQQGYDFEKLKKEIESASQRHKKNNAKREADQEAKRAEEAEDEKLRAEGETMECQCCFDDFTPPKVTHCNGDDTHFFCLDCARQNANTDIGNSRYELRCMDGSGCKATFSRSERARFLDSKTIEKLEHLQQQEEIRMAELQNLSMCPFCDFAAICPPVEEDREFRCHNPQCEEVSCRLCKAKTHIPISCEEFKKENGVSERRVIEEARTEALIRTCGKCKVRILKEDGCNKVICSSCSAAICDYCGEDISKQMYNHFDGQGRAPPGVSTNGPGAKCPLYDESSKRKDNQVEQAEKEAMAKVRAEHPDLSEEDLRIKFAKSVQSPPKRPSHHHHLGHHHRHRYDIDDFGPAPFGGFRVDPAVNDAVRRHTIRDRGGAEQPRIQTPEELFQKQLARQQRFRQQQEVFRAQNENQRAAEQDRILHEQVDRLRRGREHAREAGERARAAGEQARAAKNQAYIAGEQAQAAISAAAQRRNNLDEGIDIATPDRGFEYSNPFNHLGQYDPGRFDPDGVFGANANQLWSGNEYNYPYGGDRGNLNGPINPNGPHIAQPQFSFVPPPRASDPPRAPVPPRPDYRAAATALNERRRRQAAAAVVDLDPPTPPRPHYHNQRRPALESNEEANFNPWLSGSGLNDQPPRGNQGYW</sequence>
<reference evidence="10 11" key="1">
    <citation type="submission" date="2024-09" db="EMBL/GenBank/DDBJ databases">
        <title>Rethinking Asexuality: The Enigmatic Case of Functional Sexual Genes in Lepraria (Stereocaulaceae).</title>
        <authorList>
            <person name="Doellman M."/>
            <person name="Sun Y."/>
            <person name="Barcenas-Pena A."/>
            <person name="Lumbsch H.T."/>
            <person name="Grewe F."/>
        </authorList>
    </citation>
    <scope>NUCLEOTIDE SEQUENCE [LARGE SCALE GENOMIC DNA]</scope>
    <source>
        <strain evidence="10 11">Grewe 0041</strain>
    </source>
</reference>
<comment type="pathway">
    <text evidence="1">Protein modification; protein ubiquitination.</text>
</comment>
<dbReference type="Gene3D" id="1.20.120.1750">
    <property type="match status" value="1"/>
</dbReference>
<keyword evidence="5" id="KW-0863">Zinc-finger</keyword>
<keyword evidence="3" id="KW-0479">Metal-binding</keyword>
<protein>
    <recommendedName>
        <fullName evidence="9">RING-type domain-containing protein</fullName>
    </recommendedName>
</protein>
<dbReference type="Pfam" id="PF26200">
    <property type="entry name" value="Rcat_RNF216"/>
    <property type="match status" value="1"/>
</dbReference>
<evidence type="ECO:0000256" key="5">
    <source>
        <dbReference type="ARBA" id="ARBA00022771"/>
    </source>
</evidence>
<dbReference type="PANTHER" id="PTHR22770">
    <property type="entry name" value="UBIQUITIN CONJUGATING ENZYME 7 INTERACTING PROTEIN-RELATED"/>
    <property type="match status" value="1"/>
</dbReference>
<feature type="region of interest" description="Disordered" evidence="8">
    <location>
        <begin position="109"/>
        <end position="131"/>
    </location>
</feature>
<dbReference type="InterPro" id="IPR047544">
    <property type="entry name" value="RING-HC_RBR_RNF216"/>
</dbReference>
<feature type="region of interest" description="Disordered" evidence="8">
    <location>
        <begin position="482"/>
        <end position="564"/>
    </location>
</feature>
<dbReference type="PANTHER" id="PTHR22770:SF47">
    <property type="entry name" value="E3 UBIQUITIN-PROTEIN LIGASE RNF216"/>
    <property type="match status" value="1"/>
</dbReference>
<evidence type="ECO:0000256" key="8">
    <source>
        <dbReference type="SAM" id="MobiDB-lite"/>
    </source>
</evidence>
<dbReference type="InterPro" id="IPR044066">
    <property type="entry name" value="TRIAD_supradom"/>
</dbReference>